<sequence length="172" mass="19819">MNDHFIGVSRFDLPVDSEPWTNLNFHRSFSFSCELSVVLHKIRSKSLGDDEIPILFIKLVFPNANGSRMTSLVALHVSKAFNNVNHRGLIIKLSWGFSKSVYSHLTGRSQFVDINGVYSTICRVYLLEPLLCILYVNDLPSLMRSNFCELYLFADDIYLLFSWESCDWKVLQ</sequence>
<organism evidence="1 2">
    <name type="scientific">Glossina palpalis gambiensis</name>
    <dbReference type="NCBI Taxonomy" id="67801"/>
    <lineage>
        <taxon>Eukaryota</taxon>
        <taxon>Metazoa</taxon>
        <taxon>Ecdysozoa</taxon>
        <taxon>Arthropoda</taxon>
        <taxon>Hexapoda</taxon>
        <taxon>Insecta</taxon>
        <taxon>Pterygota</taxon>
        <taxon>Neoptera</taxon>
        <taxon>Endopterygota</taxon>
        <taxon>Diptera</taxon>
        <taxon>Brachycera</taxon>
        <taxon>Muscomorpha</taxon>
        <taxon>Hippoboscoidea</taxon>
        <taxon>Glossinidae</taxon>
        <taxon>Glossina</taxon>
    </lineage>
</organism>
<dbReference type="EMBL" id="JXJN01013373">
    <property type="status" value="NOT_ANNOTATED_CDS"/>
    <property type="molecule type" value="Genomic_DNA"/>
</dbReference>
<accession>A0A1B0BFE2</accession>
<dbReference type="Proteomes" id="UP000092460">
    <property type="component" value="Unassembled WGS sequence"/>
</dbReference>
<keyword evidence="2" id="KW-1185">Reference proteome</keyword>
<reference evidence="2" key="1">
    <citation type="submission" date="2015-01" db="EMBL/GenBank/DDBJ databases">
        <authorList>
            <person name="Aksoy S."/>
            <person name="Warren W."/>
            <person name="Wilson R.K."/>
        </authorList>
    </citation>
    <scope>NUCLEOTIDE SEQUENCE [LARGE SCALE GENOMIC DNA]</scope>
    <source>
        <strain evidence="2">IAEA</strain>
    </source>
</reference>
<name>A0A1B0BFE2_9MUSC</name>
<evidence type="ECO:0008006" key="3">
    <source>
        <dbReference type="Google" id="ProtNLM"/>
    </source>
</evidence>
<protein>
    <recommendedName>
        <fullName evidence="3">Reverse transcriptase domain-containing protein</fullName>
    </recommendedName>
</protein>
<reference evidence="1" key="2">
    <citation type="submission" date="2020-05" db="UniProtKB">
        <authorList>
            <consortium name="EnsemblMetazoa"/>
        </authorList>
    </citation>
    <scope>IDENTIFICATION</scope>
    <source>
        <strain evidence="1">IAEA</strain>
    </source>
</reference>
<proteinExistence type="predicted"/>
<dbReference type="EnsemblMetazoa" id="GPPI028270-RA">
    <property type="protein sequence ID" value="GPPI028270-PA"/>
    <property type="gene ID" value="GPPI028270"/>
</dbReference>
<evidence type="ECO:0000313" key="2">
    <source>
        <dbReference type="Proteomes" id="UP000092460"/>
    </source>
</evidence>
<dbReference type="AlphaFoldDB" id="A0A1B0BFE2"/>
<evidence type="ECO:0000313" key="1">
    <source>
        <dbReference type="EnsemblMetazoa" id="GPPI028270-PA"/>
    </source>
</evidence>
<dbReference type="VEuPathDB" id="VectorBase:GPPI028270"/>